<dbReference type="OrthoDB" id="108890at2"/>
<dbReference type="PANTHER" id="PTHR36151:SF3">
    <property type="entry name" value="ER-BOUND OXYGENASE MPAB_MPAB'_RUBBER OXYGENASE CATALYTIC DOMAIN-CONTAINING PROTEIN"/>
    <property type="match status" value="1"/>
</dbReference>
<dbReference type="AlphaFoldDB" id="A0A7I7R6N7"/>
<organism evidence="2 3">
    <name type="scientific">Mycolicibacter minnesotensis</name>
    <dbReference type="NCBI Taxonomy" id="1118379"/>
    <lineage>
        <taxon>Bacteria</taxon>
        <taxon>Bacillati</taxon>
        <taxon>Actinomycetota</taxon>
        <taxon>Actinomycetes</taxon>
        <taxon>Mycobacteriales</taxon>
        <taxon>Mycobacteriaceae</taxon>
        <taxon>Mycolicibacter</taxon>
    </lineage>
</organism>
<comment type="caution">
    <text evidence="2">The sequence shown here is derived from an EMBL/GenBank/DDBJ whole genome shotgun (WGS) entry which is preliminary data.</text>
</comment>
<name>A0A7I7R6N7_9MYCO</name>
<evidence type="ECO:0000313" key="2">
    <source>
        <dbReference type="EMBL" id="ORA97852.1"/>
    </source>
</evidence>
<feature type="domain" description="ER-bound oxygenase mpaB/mpaB'/Rubber oxygenase catalytic" evidence="1">
    <location>
        <begin position="76"/>
        <end position="274"/>
    </location>
</feature>
<accession>A0A7I7R6N7</accession>
<dbReference type="Pfam" id="PF09995">
    <property type="entry name" value="MPAB_Lcp_cat"/>
    <property type="match status" value="1"/>
</dbReference>
<dbReference type="RefSeq" id="WP_083027749.1">
    <property type="nucleotide sequence ID" value="NZ_AP022589.1"/>
</dbReference>
<evidence type="ECO:0000313" key="3">
    <source>
        <dbReference type="Proteomes" id="UP000192320"/>
    </source>
</evidence>
<evidence type="ECO:0000259" key="1">
    <source>
        <dbReference type="Pfam" id="PF09995"/>
    </source>
</evidence>
<proteinExistence type="predicted"/>
<dbReference type="PANTHER" id="PTHR36151">
    <property type="entry name" value="BLR2777 PROTEIN"/>
    <property type="match status" value="1"/>
</dbReference>
<keyword evidence="3" id="KW-1185">Reference proteome</keyword>
<dbReference type="EMBL" id="MVHZ01000027">
    <property type="protein sequence ID" value="ORA97852.1"/>
    <property type="molecule type" value="Genomic_DNA"/>
</dbReference>
<dbReference type="Proteomes" id="UP000192320">
    <property type="component" value="Unassembled WGS sequence"/>
</dbReference>
<sequence length="335" mass="36868">MTDSAMESRIPPNSSTRASFGPHSVTWRVLTAPATALMIAQVTNLLEIPHLDFQAVLFDHDPLFPTNKKRQRGARGAGRRKDGHFHDRLRRTLSVPLPIVFGDSEAALQCATRLFNYHRPMTGVGSDGHTPYSATSPESMLFAAVTISHAALIAYENFAFDGRPIPRRLHQSERDQYFAEMSRLAVLMGVPADDVPMSAAAVDHYYRSISAKFAFRPDWESARLRTAAALLFPESWSDVPATVNDVLLVISTLVAYAALPKPSRRLHRLPSLTDPGLAVLRTATLPLFALLQIPALARSVLRWYLGESDRVVLLEARRKVDAASHPTAAISAANS</sequence>
<dbReference type="InterPro" id="IPR018713">
    <property type="entry name" value="MPAB/Lcp_cat_dom"/>
</dbReference>
<reference evidence="2 3" key="1">
    <citation type="submission" date="2017-02" db="EMBL/GenBank/DDBJ databases">
        <title>The new phylogeny of genus Mycobacterium.</title>
        <authorList>
            <person name="Tortoli E."/>
            <person name="Trovato A."/>
            <person name="Cirillo D.M."/>
        </authorList>
    </citation>
    <scope>NUCLEOTIDE SEQUENCE [LARGE SCALE GENOMIC DNA]</scope>
    <source>
        <strain evidence="2 3">DSM 45633</strain>
    </source>
</reference>
<gene>
    <name evidence="2" type="ORF">BST33_17820</name>
</gene>
<protein>
    <recommendedName>
        <fullName evidence="1">ER-bound oxygenase mpaB/mpaB'/Rubber oxygenase catalytic domain-containing protein</fullName>
    </recommendedName>
</protein>
<dbReference type="GO" id="GO:0016491">
    <property type="term" value="F:oxidoreductase activity"/>
    <property type="evidence" value="ECO:0007669"/>
    <property type="project" value="InterPro"/>
</dbReference>